<dbReference type="PROSITE" id="PS51257">
    <property type="entry name" value="PROKAR_LIPOPROTEIN"/>
    <property type="match status" value="1"/>
</dbReference>
<feature type="signal peptide" evidence="1">
    <location>
        <begin position="1"/>
        <end position="21"/>
    </location>
</feature>
<organism evidence="2">
    <name type="scientific">Amblyomma triste</name>
    <name type="common">Neotropical tick</name>
    <dbReference type="NCBI Taxonomy" id="251400"/>
    <lineage>
        <taxon>Eukaryota</taxon>
        <taxon>Metazoa</taxon>
        <taxon>Ecdysozoa</taxon>
        <taxon>Arthropoda</taxon>
        <taxon>Chelicerata</taxon>
        <taxon>Arachnida</taxon>
        <taxon>Acari</taxon>
        <taxon>Parasitiformes</taxon>
        <taxon>Ixodida</taxon>
        <taxon>Ixodoidea</taxon>
        <taxon>Ixodidae</taxon>
        <taxon>Amblyomminae</taxon>
        <taxon>Amblyomma</taxon>
    </lineage>
</organism>
<evidence type="ECO:0000256" key="1">
    <source>
        <dbReference type="SAM" id="SignalP"/>
    </source>
</evidence>
<keyword evidence="1" id="KW-0732">Signal</keyword>
<sequence>MRMGFPCAVAIVAFVVSCADAAGLNPNEACQENEVIDCLTPNFEAIANTKTQQDIDAAFRAICSGKREPCTDLHAAPECPDEKRKALVLVEDSLAAAIDALCANNGDLLKKAPEMFQCWNWEVFSGCVERIPLTATRLDFSPRSERRMIYRHSALSYPSAYD</sequence>
<feature type="non-terminal residue" evidence="2">
    <location>
        <position position="162"/>
    </location>
</feature>
<proteinExistence type="evidence at transcript level"/>
<reference evidence="2" key="1">
    <citation type="submission" date="2014-03" db="EMBL/GenBank/DDBJ databases">
        <title>The sialotranscriptome of Amblyomma triste, Amblyomma parvum and Amblyomma cajennense ticks, uncovered by 454-based RNA-seq.</title>
        <authorList>
            <person name="Garcia G.R."/>
            <person name="Gardinassi L.G."/>
            <person name="Ribeiro J.M."/>
            <person name="Anatriello E."/>
            <person name="Ferreira B.R."/>
            <person name="Moreira H.N."/>
            <person name="Mafra C."/>
            <person name="Olegario M.M."/>
            <person name="Szabo P.J."/>
            <person name="Miranda-Santos I.K."/>
            <person name="Maruyama S.R."/>
        </authorList>
    </citation>
    <scope>NUCLEOTIDE SEQUENCE</scope>
    <source>
        <strain evidence="2">Mato Grasso do Sul</strain>
        <tissue evidence="2">Salivary glands</tissue>
    </source>
</reference>
<dbReference type="AlphaFoldDB" id="A0A023G1C0"/>
<protein>
    <submittedName>
        <fullName evidence="2">Putative secreted protein</fullName>
    </submittedName>
</protein>
<name>A0A023G1C0_AMBTT</name>
<dbReference type="EMBL" id="GBBM01007447">
    <property type="protein sequence ID" value="JAC27971.1"/>
    <property type="molecule type" value="mRNA"/>
</dbReference>
<evidence type="ECO:0000313" key="2">
    <source>
        <dbReference type="EMBL" id="JAC27971.1"/>
    </source>
</evidence>
<accession>A0A023G1C0</accession>
<feature type="chain" id="PRO_5001516491" evidence="1">
    <location>
        <begin position="22"/>
        <end position="162"/>
    </location>
</feature>